<organism evidence="1">
    <name type="scientific">marine sediment metagenome</name>
    <dbReference type="NCBI Taxonomy" id="412755"/>
    <lineage>
        <taxon>unclassified sequences</taxon>
        <taxon>metagenomes</taxon>
        <taxon>ecological metagenomes</taxon>
    </lineage>
</organism>
<comment type="caution">
    <text evidence="1">The sequence shown here is derived from an EMBL/GenBank/DDBJ whole genome shotgun (WGS) entry which is preliminary data.</text>
</comment>
<accession>A0A0F9GNY5</accession>
<proteinExistence type="predicted"/>
<evidence type="ECO:0000313" key="1">
    <source>
        <dbReference type="EMBL" id="KKL64837.1"/>
    </source>
</evidence>
<dbReference type="EMBL" id="LAZR01027725">
    <property type="protein sequence ID" value="KKL64837.1"/>
    <property type="molecule type" value="Genomic_DNA"/>
</dbReference>
<name>A0A0F9GNY5_9ZZZZ</name>
<sequence>MGYTEAGLINLVSTALMDTGTAVWGTAHIGNELQQNLRVISRYRPVLALSTVTFASTAKELVSTALTSMIGDPVALEYEVNKDPKRYRNFEFRDGTVIPDINFAPTAGATAFIWYNKAHTLSGTATNTLDPEEERIIIQLTVAELQRQKGGDLINTFPRGGPRSIVDFRETAKERREEAMQDLRAISDSHHHMVQDWPQVQ</sequence>
<reference evidence="1" key="1">
    <citation type="journal article" date="2015" name="Nature">
        <title>Complex archaea that bridge the gap between prokaryotes and eukaryotes.</title>
        <authorList>
            <person name="Spang A."/>
            <person name="Saw J.H."/>
            <person name="Jorgensen S.L."/>
            <person name="Zaremba-Niedzwiedzka K."/>
            <person name="Martijn J."/>
            <person name="Lind A.E."/>
            <person name="van Eijk R."/>
            <person name="Schleper C."/>
            <person name="Guy L."/>
            <person name="Ettema T.J."/>
        </authorList>
    </citation>
    <scope>NUCLEOTIDE SEQUENCE</scope>
</reference>
<dbReference type="AlphaFoldDB" id="A0A0F9GNY5"/>
<gene>
    <name evidence="1" type="ORF">LCGC14_2160970</name>
</gene>
<protein>
    <submittedName>
        <fullName evidence="1">Uncharacterized protein</fullName>
    </submittedName>
</protein>